<evidence type="ECO:0000313" key="8">
    <source>
        <dbReference type="EMBL" id="ORZ40473.1"/>
    </source>
</evidence>
<keyword evidence="5" id="KW-0012">Acyltransferase</keyword>
<dbReference type="PRINTS" id="PR00789">
    <property type="entry name" value="OSIALOPTASE"/>
</dbReference>
<reference evidence="8 9" key="1">
    <citation type="submission" date="2016-07" db="EMBL/GenBank/DDBJ databases">
        <title>Pervasive Adenine N6-methylation of Active Genes in Fungi.</title>
        <authorList>
            <consortium name="DOE Joint Genome Institute"/>
            <person name="Mondo S.J."/>
            <person name="Dannebaum R.O."/>
            <person name="Kuo R.C."/>
            <person name="Labutti K."/>
            <person name="Haridas S."/>
            <person name="Kuo A."/>
            <person name="Salamov A."/>
            <person name="Ahrendt S.R."/>
            <person name="Lipzen A."/>
            <person name="Sullivan W."/>
            <person name="Andreopoulos W.B."/>
            <person name="Clum A."/>
            <person name="Lindquist E."/>
            <person name="Daum C."/>
            <person name="Ramamoorthy G.K."/>
            <person name="Gryganskyi A."/>
            <person name="Culley D."/>
            <person name="Magnuson J.K."/>
            <person name="James T.Y."/>
            <person name="O'Malley M.A."/>
            <person name="Stajich J.E."/>
            <person name="Spatafora J.W."/>
            <person name="Visel A."/>
            <person name="Grigoriev I.V."/>
        </authorList>
    </citation>
    <scope>NUCLEOTIDE SEQUENCE [LARGE SCALE GENOMIC DNA]</scope>
    <source>
        <strain evidence="8 9">PL171</strain>
    </source>
</reference>
<comment type="caution">
    <text evidence="8">The sequence shown here is derived from an EMBL/GenBank/DDBJ whole genome shotgun (WGS) entry which is preliminary data.</text>
</comment>
<feature type="non-terminal residue" evidence="8">
    <location>
        <position position="422"/>
    </location>
</feature>
<keyword evidence="4" id="KW-0479">Metal-binding</keyword>
<dbReference type="InterPro" id="IPR000905">
    <property type="entry name" value="Gcp-like_dom"/>
</dbReference>
<dbReference type="Gene3D" id="3.30.420.40">
    <property type="match status" value="2"/>
</dbReference>
<evidence type="ECO:0000256" key="1">
    <source>
        <dbReference type="ARBA" id="ARBA00012156"/>
    </source>
</evidence>
<name>A0A1Y2I3C5_9FUNG</name>
<dbReference type="CDD" id="cd24134">
    <property type="entry name" value="ASKHA_NBD_OSGEPL1_QRI7_euk"/>
    <property type="match status" value="1"/>
</dbReference>
<keyword evidence="8" id="KW-0378">Hydrolase</keyword>
<dbReference type="AlphaFoldDB" id="A0A1Y2I3C5"/>
<dbReference type="PANTHER" id="PTHR11735:SF6">
    <property type="entry name" value="TRNA N6-ADENOSINE THREONYLCARBAMOYLTRANSFERASE, MITOCHONDRIAL"/>
    <property type="match status" value="1"/>
</dbReference>
<feature type="domain" description="Gcp-like" evidence="7">
    <location>
        <begin position="82"/>
        <end position="392"/>
    </location>
</feature>
<evidence type="ECO:0000256" key="6">
    <source>
        <dbReference type="ARBA" id="ARBA00048117"/>
    </source>
</evidence>
<evidence type="ECO:0000256" key="5">
    <source>
        <dbReference type="ARBA" id="ARBA00023315"/>
    </source>
</evidence>
<dbReference type="GO" id="GO:0046872">
    <property type="term" value="F:metal ion binding"/>
    <property type="evidence" value="ECO:0007669"/>
    <property type="project" value="UniProtKB-KW"/>
</dbReference>
<keyword evidence="9" id="KW-1185">Reference proteome</keyword>
<dbReference type="NCBIfam" id="TIGR00329">
    <property type="entry name" value="gcp_kae1"/>
    <property type="match status" value="1"/>
</dbReference>
<organism evidence="8 9">
    <name type="scientific">Catenaria anguillulae PL171</name>
    <dbReference type="NCBI Taxonomy" id="765915"/>
    <lineage>
        <taxon>Eukaryota</taxon>
        <taxon>Fungi</taxon>
        <taxon>Fungi incertae sedis</taxon>
        <taxon>Blastocladiomycota</taxon>
        <taxon>Blastocladiomycetes</taxon>
        <taxon>Blastocladiales</taxon>
        <taxon>Catenariaceae</taxon>
        <taxon>Catenaria</taxon>
    </lineage>
</organism>
<comment type="catalytic activity">
    <reaction evidence="6">
        <text>L-threonylcarbamoyladenylate + adenosine(37) in tRNA = N(6)-L-threonylcarbamoyladenosine(37) in tRNA + AMP + H(+)</text>
        <dbReference type="Rhea" id="RHEA:37059"/>
        <dbReference type="Rhea" id="RHEA-COMP:10162"/>
        <dbReference type="Rhea" id="RHEA-COMP:10163"/>
        <dbReference type="ChEBI" id="CHEBI:15378"/>
        <dbReference type="ChEBI" id="CHEBI:73682"/>
        <dbReference type="ChEBI" id="CHEBI:74411"/>
        <dbReference type="ChEBI" id="CHEBI:74418"/>
        <dbReference type="ChEBI" id="CHEBI:456215"/>
        <dbReference type="EC" id="2.3.1.234"/>
    </reaction>
</comment>
<evidence type="ECO:0000256" key="2">
    <source>
        <dbReference type="ARBA" id="ARBA00022679"/>
    </source>
</evidence>
<proteinExistence type="inferred from homology"/>
<dbReference type="InterPro" id="IPR043129">
    <property type="entry name" value="ATPase_NBD"/>
</dbReference>
<dbReference type="EC" id="2.3.1.234" evidence="1"/>
<dbReference type="STRING" id="765915.A0A1Y2I3C5"/>
<dbReference type="GO" id="GO:0006508">
    <property type="term" value="P:proteolysis"/>
    <property type="evidence" value="ECO:0007669"/>
    <property type="project" value="UniProtKB-KW"/>
</dbReference>
<evidence type="ECO:0000256" key="4">
    <source>
        <dbReference type="ARBA" id="ARBA00022723"/>
    </source>
</evidence>
<dbReference type="GO" id="GO:0005739">
    <property type="term" value="C:mitochondrion"/>
    <property type="evidence" value="ECO:0007669"/>
    <property type="project" value="TreeGrafter"/>
</dbReference>
<dbReference type="NCBIfam" id="TIGR03723">
    <property type="entry name" value="T6A_TsaD_YgjD"/>
    <property type="match status" value="1"/>
</dbReference>
<accession>A0A1Y2I3C5</accession>
<dbReference type="GO" id="GO:0008233">
    <property type="term" value="F:peptidase activity"/>
    <property type="evidence" value="ECO:0007669"/>
    <property type="project" value="UniProtKB-KW"/>
</dbReference>
<protein>
    <recommendedName>
        <fullName evidence="1">N(6)-L-threonylcarbamoyladenine synthase</fullName>
        <ecNumber evidence="1">2.3.1.234</ecNumber>
    </recommendedName>
</protein>
<dbReference type="InterPro" id="IPR017861">
    <property type="entry name" value="KAE1/TsaD"/>
</dbReference>
<dbReference type="Proteomes" id="UP000193411">
    <property type="component" value="Unassembled WGS sequence"/>
</dbReference>
<dbReference type="PANTHER" id="PTHR11735">
    <property type="entry name" value="TRNA N6-ADENOSINE THREONYLCARBAMOYLTRANSFERASE"/>
    <property type="match status" value="1"/>
</dbReference>
<evidence type="ECO:0000259" key="7">
    <source>
        <dbReference type="Pfam" id="PF00814"/>
    </source>
</evidence>
<gene>
    <name evidence="8" type="ORF">BCR44DRAFT_40160</name>
</gene>
<keyword evidence="8" id="KW-0645">Protease</keyword>
<keyword evidence="2" id="KW-0808">Transferase</keyword>
<evidence type="ECO:0000256" key="3">
    <source>
        <dbReference type="ARBA" id="ARBA00022694"/>
    </source>
</evidence>
<dbReference type="HAMAP" id="MF_01445">
    <property type="entry name" value="TsaD"/>
    <property type="match status" value="1"/>
</dbReference>
<dbReference type="InterPro" id="IPR022450">
    <property type="entry name" value="TsaD"/>
</dbReference>
<dbReference type="GO" id="GO:0061711">
    <property type="term" value="F:tRNA N(6)-L-threonylcarbamoyladenine synthase activity"/>
    <property type="evidence" value="ECO:0007669"/>
    <property type="project" value="UniProtKB-EC"/>
</dbReference>
<dbReference type="OrthoDB" id="10259622at2759"/>
<evidence type="ECO:0000313" key="9">
    <source>
        <dbReference type="Proteomes" id="UP000193411"/>
    </source>
</evidence>
<dbReference type="Pfam" id="PF00814">
    <property type="entry name" value="TsaD"/>
    <property type="match status" value="1"/>
</dbReference>
<dbReference type="GO" id="GO:0072670">
    <property type="term" value="P:mitochondrial tRNA threonylcarbamoyladenosine modification"/>
    <property type="evidence" value="ECO:0007669"/>
    <property type="project" value="TreeGrafter"/>
</dbReference>
<sequence>MLSRSRSPVTAIAGMLGRCTRRLYHPAPALLSVPHPPASAFPRTIPAAPLRTPTPNHPLLILGIETSCDDTSVSLVSSDRRVRSLVTANQNKLHEPMGGVVPTNAAIAHSMNLPSTLRGALDQAGLHTPADLAQIDAVAVTRGPGLAPCLGVGLCAAKNLAGMLNKPLIGVHHMEAHALTPRLTEHSPPQFPYLSLLVSGGHTMLILTRGLGSHQILGSTLDDAVGEAFDKTARALGLKWLNTGGGAGAALERAALAATGQHKVRFSVPLRDGRDKPERRMCFSFSGLKTAVQRHVDALPAGMVDTEAVKADVAFAFQTAAVAHLEDRLRRALGVLVTEQKVPVTAVVVAGGVAANKYLASRLGKVVENEFGLPLMVPPAKLCTDNAAMIAWVGVERYLAGKVDAWETDYVPKWPLSELTEE</sequence>
<dbReference type="SUPFAM" id="SSF53067">
    <property type="entry name" value="Actin-like ATPase domain"/>
    <property type="match status" value="1"/>
</dbReference>
<dbReference type="EMBL" id="MCFL01000003">
    <property type="protein sequence ID" value="ORZ40473.1"/>
    <property type="molecule type" value="Genomic_DNA"/>
</dbReference>
<keyword evidence="3" id="KW-0819">tRNA processing</keyword>